<keyword evidence="1" id="KW-0812">Transmembrane</keyword>
<feature type="transmembrane region" description="Helical" evidence="1">
    <location>
        <begin position="199"/>
        <end position="218"/>
    </location>
</feature>
<feature type="transmembrane region" description="Helical" evidence="1">
    <location>
        <begin position="302"/>
        <end position="322"/>
    </location>
</feature>
<feature type="transmembrane region" description="Helical" evidence="1">
    <location>
        <begin position="359"/>
        <end position="376"/>
    </location>
</feature>
<feature type="transmembrane region" description="Helical" evidence="1">
    <location>
        <begin position="388"/>
        <end position="406"/>
    </location>
</feature>
<evidence type="ECO:0000313" key="2">
    <source>
        <dbReference type="EMBL" id="SFP35823.1"/>
    </source>
</evidence>
<feature type="transmembrane region" description="Helical" evidence="1">
    <location>
        <begin position="7"/>
        <end position="25"/>
    </location>
</feature>
<feature type="transmembrane region" description="Helical" evidence="1">
    <location>
        <begin position="109"/>
        <end position="127"/>
    </location>
</feature>
<keyword evidence="3" id="KW-1185">Reference proteome</keyword>
<dbReference type="EMBL" id="FOXO01000001">
    <property type="protein sequence ID" value="SFP35823.1"/>
    <property type="molecule type" value="Genomic_DNA"/>
</dbReference>
<dbReference type="OrthoDB" id="1815080at2"/>
<feature type="transmembrane region" description="Helical" evidence="1">
    <location>
        <begin position="80"/>
        <end position="102"/>
    </location>
</feature>
<feature type="transmembrane region" description="Helical" evidence="1">
    <location>
        <begin position="175"/>
        <end position="193"/>
    </location>
</feature>
<keyword evidence="1" id="KW-0472">Membrane</keyword>
<feature type="transmembrane region" description="Helical" evidence="1">
    <location>
        <begin position="239"/>
        <end position="264"/>
    </location>
</feature>
<protein>
    <recommendedName>
        <fullName evidence="4">Glycosyltransferase RgtA/B/C/D-like domain-containing protein</fullName>
    </recommendedName>
</protein>
<dbReference type="AlphaFoldDB" id="A0A1I5PP27"/>
<proteinExistence type="predicted"/>
<organism evidence="2 3">
    <name type="scientific">Butyrivibrio proteoclasticus</name>
    <dbReference type="NCBI Taxonomy" id="43305"/>
    <lineage>
        <taxon>Bacteria</taxon>
        <taxon>Bacillati</taxon>
        <taxon>Bacillota</taxon>
        <taxon>Clostridia</taxon>
        <taxon>Lachnospirales</taxon>
        <taxon>Lachnospiraceae</taxon>
        <taxon>Butyrivibrio</taxon>
    </lineage>
</organism>
<reference evidence="3" key="1">
    <citation type="submission" date="2016-10" db="EMBL/GenBank/DDBJ databases">
        <authorList>
            <person name="Varghese N."/>
            <person name="Submissions S."/>
        </authorList>
    </citation>
    <scope>NUCLEOTIDE SEQUENCE [LARGE SCALE GENOMIC DNA]</scope>
    <source>
        <strain evidence="3">P18</strain>
    </source>
</reference>
<evidence type="ECO:0000313" key="3">
    <source>
        <dbReference type="Proteomes" id="UP000182624"/>
    </source>
</evidence>
<feature type="transmembrane region" description="Helical" evidence="1">
    <location>
        <begin position="334"/>
        <end position="353"/>
    </location>
</feature>
<keyword evidence="1" id="KW-1133">Transmembrane helix</keyword>
<dbReference type="RefSeq" id="WP_074882800.1">
    <property type="nucleotide sequence ID" value="NZ_FOXO01000001.1"/>
</dbReference>
<evidence type="ECO:0008006" key="4">
    <source>
        <dbReference type="Google" id="ProtNLM"/>
    </source>
</evidence>
<feature type="transmembrane region" description="Helical" evidence="1">
    <location>
        <begin position="133"/>
        <end position="154"/>
    </location>
</feature>
<name>A0A1I5PP27_9FIRM</name>
<dbReference type="Proteomes" id="UP000182624">
    <property type="component" value="Unassembled WGS sequence"/>
</dbReference>
<sequence>MAYIWMTIAYLIDVLFMSFFGEKLLDSDMASEMILSDILNSEKSITGLTHSWYYSTEIRVLEMQWFYRIGLLLSPKNWHMARTIGMALALIVFVVAIVLMFNSLGMKDAAKYGAAIALMPGGSWYFWQTLYGGYYLPYVIIAFFTMTLSVAIVRNKERVSGSGKGKVISSKHQKIKQFGMLTVIALLGLLSGMNGVKQLMVFYAPFVLATGFMLLYGIRKETIKQENLFKTTQMRMFGLAGLSTFFSFIGYLINSKVLACSYYFQQFGDTKINGRTVLDCLRYYIWSFGFANGKQLLSFKGIASMIGLLIGVVTVVSAICLIRRFNALCIWEQYLTAISISIIVFCIFIFSYVGGEIQYFQSAVPWGLFLIVLELKTEKYVFVASRKILLNLAFIMLLFTSVGTLANQFDENTFFDEENANHMEKVEHNFRARPGYDEVLHIVEDNGYTQGVARFWDGNLLTELSDGNIEMWILDEYQADDIDPWLQKVAHSNGLPEGRYFFVAKNDDQYYEFTDRHPEISMIYQDDRYVVFGN</sequence>
<accession>A0A1I5PP27</accession>
<gene>
    <name evidence="2" type="ORF">SAMN04487928_10186</name>
</gene>
<evidence type="ECO:0000256" key="1">
    <source>
        <dbReference type="SAM" id="Phobius"/>
    </source>
</evidence>